<feature type="region of interest" description="Disordered" evidence="1">
    <location>
        <begin position="214"/>
        <end position="237"/>
    </location>
</feature>
<comment type="caution">
    <text evidence="2">The sequence shown here is derived from an EMBL/GenBank/DDBJ whole genome shotgun (WGS) entry which is preliminary data.</text>
</comment>
<feature type="compositionally biased region" description="Polar residues" evidence="1">
    <location>
        <begin position="262"/>
        <end position="275"/>
    </location>
</feature>
<feature type="compositionally biased region" description="Low complexity" evidence="1">
    <location>
        <begin position="222"/>
        <end position="237"/>
    </location>
</feature>
<protein>
    <recommendedName>
        <fullName evidence="4">F-box domain-containing protein</fullName>
    </recommendedName>
</protein>
<evidence type="ECO:0008006" key="4">
    <source>
        <dbReference type="Google" id="ProtNLM"/>
    </source>
</evidence>
<proteinExistence type="predicted"/>
<reference evidence="2 3" key="1">
    <citation type="submission" date="2016-03" db="EMBL/GenBank/DDBJ databases">
        <title>Whole genome sequencing of Grifola frondosa 9006-11.</title>
        <authorList>
            <person name="Min B."/>
            <person name="Park H."/>
            <person name="Kim J.-G."/>
            <person name="Cho H."/>
            <person name="Oh Y.-L."/>
            <person name="Kong W.-S."/>
            <person name="Choi I.-G."/>
        </authorList>
    </citation>
    <scope>NUCLEOTIDE SEQUENCE [LARGE SCALE GENOMIC DNA]</scope>
    <source>
        <strain evidence="2 3">9006-11</strain>
    </source>
</reference>
<gene>
    <name evidence="2" type="ORF">A0H81_12450</name>
</gene>
<dbReference type="Proteomes" id="UP000092993">
    <property type="component" value="Unassembled WGS sequence"/>
</dbReference>
<sequence length="285" mass="31845">MTTGSQDAASWPCLEELDIAPPDISSQYIMAEANNVISWEVPRLKRLIVSADLQHLDKFLERHGSNLIFLDIRNARFPNFDGLELTPILSQLRRLCPDLRHLVFAPNSTGLHCLDEIPLHSSLRYVDIWVTNLDIEACTKTLVDFMASRAIVVRALDSRLIHIRSLPRLLSPTTPSNELPATHNLLGFFIEHKKSCIWLLEGNWPDEQDSQYVEFDSDESVGDSASSNMSDGSSNSGFQLDRQTALAAYRANLETDPDGSDDQSGSNEESPNDDTLSMLGDLVIY</sequence>
<evidence type="ECO:0000313" key="3">
    <source>
        <dbReference type="Proteomes" id="UP000092993"/>
    </source>
</evidence>
<organism evidence="2 3">
    <name type="scientific">Grifola frondosa</name>
    <name type="common">Maitake</name>
    <name type="synonym">Polyporus frondosus</name>
    <dbReference type="NCBI Taxonomy" id="5627"/>
    <lineage>
        <taxon>Eukaryota</taxon>
        <taxon>Fungi</taxon>
        <taxon>Dikarya</taxon>
        <taxon>Basidiomycota</taxon>
        <taxon>Agaricomycotina</taxon>
        <taxon>Agaricomycetes</taxon>
        <taxon>Polyporales</taxon>
        <taxon>Grifolaceae</taxon>
        <taxon>Grifola</taxon>
    </lineage>
</organism>
<dbReference type="SUPFAM" id="SSF52047">
    <property type="entry name" value="RNI-like"/>
    <property type="match status" value="1"/>
</dbReference>
<dbReference type="AlphaFoldDB" id="A0A1C7LTC6"/>
<evidence type="ECO:0000313" key="2">
    <source>
        <dbReference type="EMBL" id="OBZ67778.1"/>
    </source>
</evidence>
<accession>A0A1C7LTC6</accession>
<name>A0A1C7LTC6_GRIFR</name>
<feature type="region of interest" description="Disordered" evidence="1">
    <location>
        <begin position="249"/>
        <end position="280"/>
    </location>
</feature>
<dbReference type="EMBL" id="LUGG01000023">
    <property type="protein sequence ID" value="OBZ67778.1"/>
    <property type="molecule type" value="Genomic_DNA"/>
</dbReference>
<dbReference type="OrthoDB" id="3171058at2759"/>
<keyword evidence="3" id="KW-1185">Reference proteome</keyword>
<evidence type="ECO:0000256" key="1">
    <source>
        <dbReference type="SAM" id="MobiDB-lite"/>
    </source>
</evidence>